<evidence type="ECO:0000313" key="8">
    <source>
        <dbReference type="EMBL" id="TMM49844.1"/>
    </source>
</evidence>
<dbReference type="EMBL" id="VCAO01000001">
    <property type="protein sequence ID" value="TMM49844.1"/>
    <property type="molecule type" value="Genomic_DNA"/>
</dbReference>
<dbReference type="InterPro" id="IPR055342">
    <property type="entry name" value="MreC_beta-barrel_core"/>
</dbReference>
<feature type="coiled-coil region" evidence="5">
    <location>
        <begin position="89"/>
        <end position="126"/>
    </location>
</feature>
<dbReference type="GO" id="GO:0008360">
    <property type="term" value="P:regulation of cell shape"/>
    <property type="evidence" value="ECO:0007669"/>
    <property type="project" value="UniProtKB-KW"/>
</dbReference>
<evidence type="ECO:0000256" key="1">
    <source>
        <dbReference type="ARBA" id="ARBA00009369"/>
    </source>
</evidence>
<dbReference type="PANTHER" id="PTHR34138:SF1">
    <property type="entry name" value="CELL SHAPE-DETERMINING PROTEIN MREC"/>
    <property type="match status" value="1"/>
</dbReference>
<evidence type="ECO:0000256" key="3">
    <source>
        <dbReference type="ARBA" id="ARBA00022960"/>
    </source>
</evidence>
<dbReference type="Gene3D" id="2.40.10.340">
    <property type="entry name" value="Rod shape-determining protein MreC, domain 1"/>
    <property type="match status" value="1"/>
</dbReference>
<keyword evidence="3" id="KW-0133">Cell shape</keyword>
<feature type="domain" description="Rod shape-determining protein MreC beta-barrel core" evidence="7">
    <location>
        <begin position="136"/>
        <end position="268"/>
    </location>
</feature>
<dbReference type="GO" id="GO:0005886">
    <property type="term" value="C:plasma membrane"/>
    <property type="evidence" value="ECO:0007669"/>
    <property type="project" value="TreeGrafter"/>
</dbReference>
<dbReference type="Gene3D" id="2.40.10.350">
    <property type="entry name" value="Rod shape-determining protein MreC, domain 2"/>
    <property type="match status" value="1"/>
</dbReference>
<keyword evidence="6" id="KW-0472">Membrane</keyword>
<dbReference type="Pfam" id="PF04085">
    <property type="entry name" value="MreC"/>
    <property type="match status" value="1"/>
</dbReference>
<evidence type="ECO:0000256" key="2">
    <source>
        <dbReference type="ARBA" id="ARBA00013855"/>
    </source>
</evidence>
<feature type="transmembrane region" description="Helical" evidence="6">
    <location>
        <begin position="20"/>
        <end position="42"/>
    </location>
</feature>
<evidence type="ECO:0000313" key="9">
    <source>
        <dbReference type="Proteomes" id="UP000309668"/>
    </source>
</evidence>
<keyword evidence="9" id="KW-1185">Reference proteome</keyword>
<accession>A0A5S3P8L9</accession>
<organism evidence="8 9">
    <name type="scientific">Qipengyuania marisflavi</name>
    <dbReference type="NCBI Taxonomy" id="2486356"/>
    <lineage>
        <taxon>Bacteria</taxon>
        <taxon>Pseudomonadati</taxon>
        <taxon>Pseudomonadota</taxon>
        <taxon>Alphaproteobacteria</taxon>
        <taxon>Sphingomonadales</taxon>
        <taxon>Erythrobacteraceae</taxon>
        <taxon>Qipengyuania</taxon>
    </lineage>
</organism>
<keyword evidence="5" id="KW-0175">Coiled coil</keyword>
<dbReference type="InterPro" id="IPR042177">
    <property type="entry name" value="Cell/Rod_1"/>
</dbReference>
<evidence type="ECO:0000256" key="5">
    <source>
        <dbReference type="SAM" id="Coils"/>
    </source>
</evidence>
<dbReference type="OrthoDB" id="8478127at2"/>
<dbReference type="AlphaFoldDB" id="A0A5S3P8L9"/>
<gene>
    <name evidence="8" type="primary">mreC</name>
    <name evidence="8" type="ORF">FEV51_01190</name>
</gene>
<keyword evidence="6" id="KW-1133">Transmembrane helix</keyword>
<evidence type="ECO:0000259" key="7">
    <source>
        <dbReference type="Pfam" id="PF04085"/>
    </source>
</evidence>
<comment type="similarity">
    <text evidence="1">Belongs to the MreC family.</text>
</comment>
<dbReference type="RefSeq" id="WP_138615405.1">
    <property type="nucleotide sequence ID" value="NZ_VCAO01000001.1"/>
</dbReference>
<dbReference type="InterPro" id="IPR042175">
    <property type="entry name" value="Cell/Rod_MreC_2"/>
</dbReference>
<dbReference type="NCBIfam" id="NF010513">
    <property type="entry name" value="PRK13922.12-3"/>
    <property type="match status" value="1"/>
</dbReference>
<keyword evidence="6" id="KW-0812">Transmembrane</keyword>
<sequence>MAPTGGRRSGYSRRAQYNIFTGYIVAGVGALIGAILLALSFFQPTLFGGLRGAANDGVSPATETAATVRTGSKSFYDALNGYYRAGSKNAALKREMELARIKLAEADAVRQENARLKGLLELQEDEVKPVAVARLVGSSSASTRRFAYVGAGSDDGVTVGMPVRSPRGVVGRILETGSDSARVLLLTDSESILPVRRAKDEVVAFAEGRGDSMLRIKLINLGINPLKKGDMFVTSGAGGYYRPGIAVAIVAEITDDGALARIVSDPAATDYVTVEPIFEGEAVEALATPIERELTD</sequence>
<evidence type="ECO:0000256" key="4">
    <source>
        <dbReference type="ARBA" id="ARBA00032089"/>
    </source>
</evidence>
<protein>
    <recommendedName>
        <fullName evidence="2">Cell shape-determining protein MreC</fullName>
    </recommendedName>
    <alternativeName>
        <fullName evidence="4">Cell shape protein MreC</fullName>
    </alternativeName>
</protein>
<reference evidence="8 9" key="1">
    <citation type="submission" date="2019-05" db="EMBL/GenBank/DDBJ databases">
        <title>Erythrobacter marisflavi sp. nov., isolated from isolated from water of an estuary environment.</title>
        <authorList>
            <person name="Yoon J.-H."/>
        </authorList>
    </citation>
    <scope>NUCLEOTIDE SEQUENCE [LARGE SCALE GENOMIC DNA]</scope>
    <source>
        <strain evidence="8 9">KEM-5</strain>
    </source>
</reference>
<dbReference type="InterPro" id="IPR007221">
    <property type="entry name" value="MreC"/>
</dbReference>
<proteinExistence type="inferred from homology"/>
<evidence type="ECO:0000256" key="6">
    <source>
        <dbReference type="SAM" id="Phobius"/>
    </source>
</evidence>
<dbReference type="Proteomes" id="UP000309668">
    <property type="component" value="Unassembled WGS sequence"/>
</dbReference>
<comment type="caution">
    <text evidence="8">The sequence shown here is derived from an EMBL/GenBank/DDBJ whole genome shotgun (WGS) entry which is preliminary data.</text>
</comment>
<dbReference type="PANTHER" id="PTHR34138">
    <property type="entry name" value="CELL SHAPE-DETERMINING PROTEIN MREC"/>
    <property type="match status" value="1"/>
</dbReference>
<name>A0A5S3P8L9_9SPHN</name>